<gene>
    <name evidence="1" type="ORF">SAMN05421643_1575</name>
</gene>
<dbReference type="EMBL" id="FNPK01000057">
    <property type="protein sequence ID" value="SDY90925.1"/>
    <property type="molecule type" value="Genomic_DNA"/>
</dbReference>
<dbReference type="Gene3D" id="1.10.10.10">
    <property type="entry name" value="Winged helix-like DNA-binding domain superfamily/Winged helix DNA-binding domain"/>
    <property type="match status" value="1"/>
</dbReference>
<name>A0A1H3NR52_9GAMM</name>
<dbReference type="SUPFAM" id="SSF46785">
    <property type="entry name" value="Winged helix' DNA-binding domain"/>
    <property type="match status" value="1"/>
</dbReference>
<dbReference type="AlphaFoldDB" id="A0A1H3NR52"/>
<feature type="non-terminal residue" evidence="1">
    <location>
        <position position="1"/>
    </location>
</feature>
<evidence type="ECO:0000313" key="2">
    <source>
        <dbReference type="Proteomes" id="UP000199035"/>
    </source>
</evidence>
<dbReference type="InterPro" id="IPR036388">
    <property type="entry name" value="WH-like_DNA-bd_sf"/>
</dbReference>
<dbReference type="Proteomes" id="UP000199035">
    <property type="component" value="Unassembled WGS sequence"/>
</dbReference>
<proteinExistence type="predicted"/>
<dbReference type="STRING" id="595670.SAMN05421643_1575"/>
<protein>
    <submittedName>
        <fullName evidence="1">Initiator Replication protein</fullName>
    </submittedName>
</protein>
<dbReference type="Pfam" id="PF21205">
    <property type="entry name" value="Rep3_C"/>
    <property type="match status" value="1"/>
</dbReference>
<keyword evidence="2" id="KW-1185">Reference proteome</keyword>
<evidence type="ECO:0000313" key="1">
    <source>
        <dbReference type="EMBL" id="SDY90925.1"/>
    </source>
</evidence>
<sequence>YLEYRDFKKTILKPHLDLINEKTELSVQFSAVKKNGRKASHVNFIVSTKKTLKIEKTEQIKQTIENKISVKDVYSQLIKLNLLERFKESAESTEELLERIKYDFKNGQDQYWISKIEEFGAVF</sequence>
<organism evidence="1 2">
    <name type="scientific">Acinetobacter kyonggiensis</name>
    <dbReference type="NCBI Taxonomy" id="595670"/>
    <lineage>
        <taxon>Bacteria</taxon>
        <taxon>Pseudomonadati</taxon>
        <taxon>Pseudomonadota</taxon>
        <taxon>Gammaproteobacteria</taxon>
        <taxon>Moraxellales</taxon>
        <taxon>Moraxellaceae</taxon>
        <taxon>Acinetobacter</taxon>
    </lineage>
</organism>
<reference evidence="2" key="1">
    <citation type="submission" date="2016-10" db="EMBL/GenBank/DDBJ databases">
        <authorList>
            <person name="Varghese N."/>
            <person name="Submissions S."/>
        </authorList>
    </citation>
    <scope>NUCLEOTIDE SEQUENCE [LARGE SCALE GENOMIC DNA]</scope>
    <source>
        <strain evidence="2">ANC 5109</strain>
    </source>
</reference>
<dbReference type="InterPro" id="IPR036390">
    <property type="entry name" value="WH_DNA-bd_sf"/>
</dbReference>
<accession>A0A1H3NR52</accession>